<dbReference type="InParanoid" id="A0A0C3F6S9"/>
<keyword evidence="4" id="KW-1185">Reference proteome</keyword>
<evidence type="ECO:0000313" key="4">
    <source>
        <dbReference type="Proteomes" id="UP000054166"/>
    </source>
</evidence>
<evidence type="ECO:0000259" key="2">
    <source>
        <dbReference type="Pfam" id="PF20151"/>
    </source>
</evidence>
<name>A0A0C3F6S9_PILCF</name>
<dbReference type="OrthoDB" id="3258294at2759"/>
<reference evidence="4" key="2">
    <citation type="submission" date="2015-01" db="EMBL/GenBank/DDBJ databases">
        <title>Evolutionary Origins and Diversification of the Mycorrhizal Mutualists.</title>
        <authorList>
            <consortium name="DOE Joint Genome Institute"/>
            <consortium name="Mycorrhizal Genomics Consortium"/>
            <person name="Kohler A."/>
            <person name="Kuo A."/>
            <person name="Nagy L.G."/>
            <person name="Floudas D."/>
            <person name="Copeland A."/>
            <person name="Barry K.W."/>
            <person name="Cichocki N."/>
            <person name="Veneault-Fourrey C."/>
            <person name="LaButti K."/>
            <person name="Lindquist E.A."/>
            <person name="Lipzen A."/>
            <person name="Lundell T."/>
            <person name="Morin E."/>
            <person name="Murat C."/>
            <person name="Riley R."/>
            <person name="Ohm R."/>
            <person name="Sun H."/>
            <person name="Tunlid A."/>
            <person name="Henrissat B."/>
            <person name="Grigoriev I.V."/>
            <person name="Hibbett D.S."/>
            <person name="Martin F."/>
        </authorList>
    </citation>
    <scope>NUCLEOTIDE SEQUENCE [LARGE SCALE GENOMIC DNA]</scope>
    <source>
        <strain evidence="4">F 1598</strain>
    </source>
</reference>
<feature type="transmembrane region" description="Helical" evidence="1">
    <location>
        <begin position="236"/>
        <end position="254"/>
    </location>
</feature>
<gene>
    <name evidence="3" type="ORF">PILCRDRAFT_827050</name>
</gene>
<reference evidence="3 4" key="1">
    <citation type="submission" date="2014-04" db="EMBL/GenBank/DDBJ databases">
        <authorList>
            <consortium name="DOE Joint Genome Institute"/>
            <person name="Kuo A."/>
            <person name="Tarkka M."/>
            <person name="Buscot F."/>
            <person name="Kohler A."/>
            <person name="Nagy L.G."/>
            <person name="Floudas D."/>
            <person name="Copeland A."/>
            <person name="Barry K.W."/>
            <person name="Cichocki N."/>
            <person name="Veneault-Fourrey C."/>
            <person name="LaButti K."/>
            <person name="Lindquist E.A."/>
            <person name="Lipzen A."/>
            <person name="Lundell T."/>
            <person name="Morin E."/>
            <person name="Murat C."/>
            <person name="Sun H."/>
            <person name="Tunlid A."/>
            <person name="Henrissat B."/>
            <person name="Grigoriev I.V."/>
            <person name="Hibbett D.S."/>
            <person name="Martin F."/>
            <person name="Nordberg H.P."/>
            <person name="Cantor M.N."/>
            <person name="Hua S.X."/>
        </authorList>
    </citation>
    <scope>NUCLEOTIDE SEQUENCE [LARGE SCALE GENOMIC DNA]</scope>
    <source>
        <strain evidence="3 4">F 1598</strain>
    </source>
</reference>
<dbReference type="InterPro" id="IPR045340">
    <property type="entry name" value="DUF6533"/>
</dbReference>
<proteinExistence type="predicted"/>
<keyword evidence="1" id="KW-0812">Transmembrane</keyword>
<protein>
    <recommendedName>
        <fullName evidence="2">DUF6533 domain-containing protein</fullName>
    </recommendedName>
</protein>
<dbReference type="AlphaFoldDB" id="A0A0C3F6S9"/>
<sequence length="292" mass="33590">MSSTTGYIPLDSNAPWVFSRVTRNNYVDIAFIMLVLYDHVITLGEEIKWIWTLRWGLPKIIFLTNRYIITSFFVLSTVSQTIYPLTLSVCKFVGSFLTWSPIFTFSAAELLMIIRVCSLYGHRKLVIWFLGICFILAVTSSVVTQVLFLRSFFATLWYEHLPGCYINYDGAPIQWHTWIPSISLEGILILFMARKVIFYRHDMNRTITVIARDSAIYFVILFVGIVLTVVDAVHDYIPISLLLPTQCITSIAVGRMMMNIRGLILDDPDHTLHLARTLEFASRHDSDLEVEE</sequence>
<feature type="domain" description="DUF6533" evidence="2">
    <location>
        <begin position="26"/>
        <end position="68"/>
    </location>
</feature>
<feature type="transmembrane region" description="Helical" evidence="1">
    <location>
        <begin position="92"/>
        <end position="114"/>
    </location>
</feature>
<evidence type="ECO:0000313" key="3">
    <source>
        <dbReference type="EMBL" id="KIM75614.1"/>
    </source>
</evidence>
<evidence type="ECO:0000256" key="1">
    <source>
        <dbReference type="SAM" id="Phobius"/>
    </source>
</evidence>
<feature type="transmembrane region" description="Helical" evidence="1">
    <location>
        <begin position="65"/>
        <end position="86"/>
    </location>
</feature>
<dbReference type="EMBL" id="KN833044">
    <property type="protein sequence ID" value="KIM75614.1"/>
    <property type="molecule type" value="Genomic_DNA"/>
</dbReference>
<keyword evidence="1" id="KW-0472">Membrane</keyword>
<dbReference type="HOGENOM" id="CLU_035509_12_0_1"/>
<feature type="transmembrane region" description="Helical" evidence="1">
    <location>
        <begin position="126"/>
        <end position="153"/>
    </location>
</feature>
<keyword evidence="1" id="KW-1133">Transmembrane helix</keyword>
<accession>A0A0C3F6S9</accession>
<dbReference type="Proteomes" id="UP000054166">
    <property type="component" value="Unassembled WGS sequence"/>
</dbReference>
<feature type="transmembrane region" description="Helical" evidence="1">
    <location>
        <begin position="173"/>
        <end position="193"/>
    </location>
</feature>
<dbReference type="Pfam" id="PF20151">
    <property type="entry name" value="DUF6533"/>
    <property type="match status" value="1"/>
</dbReference>
<organism evidence="3 4">
    <name type="scientific">Piloderma croceum (strain F 1598)</name>
    <dbReference type="NCBI Taxonomy" id="765440"/>
    <lineage>
        <taxon>Eukaryota</taxon>
        <taxon>Fungi</taxon>
        <taxon>Dikarya</taxon>
        <taxon>Basidiomycota</taxon>
        <taxon>Agaricomycotina</taxon>
        <taxon>Agaricomycetes</taxon>
        <taxon>Agaricomycetidae</taxon>
        <taxon>Atheliales</taxon>
        <taxon>Atheliaceae</taxon>
        <taxon>Piloderma</taxon>
    </lineage>
</organism>
<feature type="transmembrane region" description="Helical" evidence="1">
    <location>
        <begin position="214"/>
        <end position="230"/>
    </location>
</feature>